<proteinExistence type="inferred from homology"/>
<dbReference type="EMBL" id="JAHMHS010000011">
    <property type="protein sequence ID" value="KAK1729485.1"/>
    <property type="molecule type" value="Genomic_DNA"/>
</dbReference>
<evidence type="ECO:0000313" key="7">
    <source>
        <dbReference type="Proteomes" id="UP001244207"/>
    </source>
</evidence>
<dbReference type="PANTHER" id="PTHR12059">
    <property type="entry name" value="RIBOSOMAL PROTEIN L23-RELATED"/>
    <property type="match status" value="1"/>
</dbReference>
<feature type="region of interest" description="Disordered" evidence="5">
    <location>
        <begin position="170"/>
        <end position="215"/>
    </location>
</feature>
<dbReference type="GO" id="GO:0005762">
    <property type="term" value="C:mitochondrial large ribosomal subunit"/>
    <property type="evidence" value="ECO:0007669"/>
    <property type="project" value="TreeGrafter"/>
</dbReference>
<dbReference type="RefSeq" id="XP_060369540.1">
    <property type="nucleotide sequence ID" value="XM_060513584.1"/>
</dbReference>
<dbReference type="SUPFAM" id="SSF54189">
    <property type="entry name" value="Ribosomal proteins S24e, L23 and L15e"/>
    <property type="match status" value="1"/>
</dbReference>
<name>A0AAD8XLA5_GLOAC</name>
<dbReference type="Gene3D" id="3.30.70.330">
    <property type="match status" value="1"/>
</dbReference>
<evidence type="ECO:0000256" key="3">
    <source>
        <dbReference type="ARBA" id="ARBA00023274"/>
    </source>
</evidence>
<comment type="caution">
    <text evidence="6">The sequence shown here is derived from an EMBL/GenBank/DDBJ whole genome shotgun (WGS) entry which is preliminary data.</text>
</comment>
<dbReference type="AlphaFoldDB" id="A0AAD8XLA5"/>
<evidence type="ECO:0000256" key="5">
    <source>
        <dbReference type="SAM" id="MobiDB-lite"/>
    </source>
</evidence>
<dbReference type="InterPro" id="IPR012678">
    <property type="entry name" value="Ribosomal_uL23/eL15/eS24_sf"/>
</dbReference>
<evidence type="ECO:0000256" key="2">
    <source>
        <dbReference type="ARBA" id="ARBA00022980"/>
    </source>
</evidence>
<organism evidence="6 7">
    <name type="scientific">Glomerella acutata</name>
    <name type="common">Colletotrichum acutatum</name>
    <dbReference type="NCBI Taxonomy" id="27357"/>
    <lineage>
        <taxon>Eukaryota</taxon>
        <taxon>Fungi</taxon>
        <taxon>Dikarya</taxon>
        <taxon>Ascomycota</taxon>
        <taxon>Pezizomycotina</taxon>
        <taxon>Sordariomycetes</taxon>
        <taxon>Hypocreomycetidae</taxon>
        <taxon>Glomerellales</taxon>
        <taxon>Glomerellaceae</taxon>
        <taxon>Colletotrichum</taxon>
        <taxon>Colletotrichum acutatum species complex</taxon>
    </lineage>
</organism>
<dbReference type="GO" id="GO:0003735">
    <property type="term" value="F:structural constituent of ribosome"/>
    <property type="evidence" value="ECO:0007669"/>
    <property type="project" value="InterPro"/>
</dbReference>
<dbReference type="GeneID" id="85397482"/>
<dbReference type="GO" id="GO:0032543">
    <property type="term" value="P:mitochondrial translation"/>
    <property type="evidence" value="ECO:0007669"/>
    <property type="project" value="TreeGrafter"/>
</dbReference>
<gene>
    <name evidence="6" type="ORF">BDZ83DRAFT_748244</name>
</gene>
<evidence type="ECO:0000313" key="6">
    <source>
        <dbReference type="EMBL" id="KAK1729485.1"/>
    </source>
</evidence>
<reference evidence="6" key="1">
    <citation type="submission" date="2021-12" db="EMBL/GenBank/DDBJ databases">
        <title>Comparative genomics, transcriptomics and evolutionary studies reveal genomic signatures of adaptation to plant cell wall in hemibiotrophic fungi.</title>
        <authorList>
            <consortium name="DOE Joint Genome Institute"/>
            <person name="Baroncelli R."/>
            <person name="Diaz J.F."/>
            <person name="Benocci T."/>
            <person name="Peng M."/>
            <person name="Battaglia E."/>
            <person name="Haridas S."/>
            <person name="Andreopoulos W."/>
            <person name="Labutti K."/>
            <person name="Pangilinan J."/>
            <person name="Floch G.L."/>
            <person name="Makela M.R."/>
            <person name="Henrissat B."/>
            <person name="Grigoriev I.V."/>
            <person name="Crouch J.A."/>
            <person name="De Vries R.P."/>
            <person name="Sukno S.A."/>
            <person name="Thon M.R."/>
        </authorList>
    </citation>
    <scope>NUCLEOTIDE SEQUENCE</scope>
    <source>
        <strain evidence="6">CBS 112980</strain>
    </source>
</reference>
<dbReference type="InterPro" id="IPR012677">
    <property type="entry name" value="Nucleotide-bd_a/b_plait_sf"/>
</dbReference>
<keyword evidence="2 6" id="KW-0689">Ribosomal protein</keyword>
<keyword evidence="7" id="KW-1185">Reference proteome</keyword>
<feature type="compositionally biased region" description="Basic residues" evidence="5">
    <location>
        <begin position="194"/>
        <end position="215"/>
    </location>
</feature>
<feature type="compositionally biased region" description="Basic and acidic residues" evidence="5">
    <location>
        <begin position="179"/>
        <end position="193"/>
    </location>
</feature>
<comment type="similarity">
    <text evidence="1">Belongs to the universal ribosomal protein uL23 family.</text>
</comment>
<accession>A0AAD8XLA5</accession>
<protein>
    <recommendedName>
        <fullName evidence="4">Large ribosomal subunit protein uL23m</fullName>
    </recommendedName>
</protein>
<evidence type="ECO:0000256" key="4">
    <source>
        <dbReference type="ARBA" id="ARBA00039977"/>
    </source>
</evidence>
<dbReference type="Proteomes" id="UP001244207">
    <property type="component" value="Unassembled WGS sequence"/>
</dbReference>
<dbReference type="InterPro" id="IPR013025">
    <property type="entry name" value="Ribosomal_uL23-like"/>
</dbReference>
<keyword evidence="3" id="KW-0687">Ribonucleoprotein</keyword>
<evidence type="ECO:0000256" key="1">
    <source>
        <dbReference type="ARBA" id="ARBA00006700"/>
    </source>
</evidence>
<dbReference type="Pfam" id="PF00276">
    <property type="entry name" value="Ribosomal_L23"/>
    <property type="match status" value="1"/>
</dbReference>
<sequence>MAEALAQAVARQGPASFKLGTKAVYLPNHVVTFVRKDKSPANMATFNVPLTFTKFDIRDYLWNLYNVETTAVRSQVKQSAIERRSTGSGYFRPQSTKVMTVQLAKPFVWPSPPADLEPWNKKLWEARESVSREQYRGDIRKQLGKLANPSKDKESAERKFLRKQAGRILRGAAPGKWDQGNKEVELDSKWDPPKKRKAKKNWRWIKRQSKRSLRK</sequence>
<dbReference type="PANTHER" id="PTHR12059:SF5">
    <property type="entry name" value="LARGE RIBOSOMAL SUBUNIT PROTEIN UL23M"/>
    <property type="match status" value="1"/>
</dbReference>